<evidence type="ECO:0000313" key="2">
    <source>
        <dbReference type="Proteomes" id="UP000070433"/>
    </source>
</evidence>
<accession>A0A127JVK1</accession>
<evidence type="ECO:0000313" key="1">
    <source>
        <dbReference type="EMBL" id="AMO23913.1"/>
    </source>
</evidence>
<sequence>MIECCQRYIDWIHKAEWVIAGESKDTKTDQFSQRLPSLATDLHFECVLRFSPCLGLPRPMSFGWMRAWDQESHRHFWFKVSDARQTTDQSSEAAERSRRWTNVKFVLGLSKHTNSKFFLLRPSLTWDSDALPVTTWRVQELVSCGTRLGTRSDTDDARSINIQIEKAINQRLSNRAALDIPSPLSDLLGNVPCADLRRLFLTRCFMNFSGFKLTDLDGVCEFPAGLAVVEFKRKDMTSGNDAWEHIRISKNQSIIKQYKKLWEKLPQEANSRDDVRNAFRSDSDWRRLPGRGIGLDGSHLTTVRLCNEAGIKYHYVVWLHGKTQPQDLLDEHLQARHAQTLLLLTVNGDDDFDRTTFTNADDSGAWDKNVRYQLVIPEGRFERLELPLFPESAGT</sequence>
<keyword evidence="2" id="KW-1185">Reference proteome</keyword>
<organism evidence="1 2">
    <name type="scientific">Ramlibacter tataouinensis</name>
    <dbReference type="NCBI Taxonomy" id="94132"/>
    <lineage>
        <taxon>Bacteria</taxon>
        <taxon>Pseudomonadati</taxon>
        <taxon>Pseudomonadota</taxon>
        <taxon>Betaproteobacteria</taxon>
        <taxon>Burkholderiales</taxon>
        <taxon>Comamonadaceae</taxon>
        <taxon>Ramlibacter</taxon>
    </lineage>
</organism>
<protein>
    <submittedName>
        <fullName evidence="1">Uncharacterized protein</fullName>
    </submittedName>
</protein>
<dbReference type="AlphaFoldDB" id="A0A127JVK1"/>
<reference evidence="1 2" key="1">
    <citation type="journal article" date="2014" name="Int. J. Syst. Evol. Microbiol.">
        <title>Ramlibacter solisilvae sp. nov., isolated from forest soil, and emended description of the genus Ramlibacter.</title>
        <authorList>
            <person name="Lee H.J."/>
            <person name="Lee S.H."/>
            <person name="Lee S.S."/>
            <person name="Lee J.S."/>
            <person name="Kim Y."/>
            <person name="Kim S.C."/>
            <person name="Jeon C.O."/>
        </authorList>
    </citation>
    <scope>NUCLEOTIDE SEQUENCE [LARGE SCALE GENOMIC DNA]</scope>
    <source>
        <strain evidence="1 2">5-10</strain>
    </source>
</reference>
<gene>
    <name evidence="1" type="ORF">UC35_14895</name>
</gene>
<proteinExistence type="predicted"/>
<dbReference type="Proteomes" id="UP000070433">
    <property type="component" value="Chromosome"/>
</dbReference>
<name>A0A127JVK1_9BURK</name>
<dbReference type="EMBL" id="CP010951">
    <property type="protein sequence ID" value="AMO23913.1"/>
    <property type="molecule type" value="Genomic_DNA"/>
</dbReference>